<dbReference type="InterPro" id="IPR036388">
    <property type="entry name" value="WH-like_DNA-bd_sf"/>
</dbReference>
<organism evidence="2 3">
    <name type="scientific">[Eubacterium] siraeum</name>
    <dbReference type="NCBI Taxonomy" id="39492"/>
    <lineage>
        <taxon>Bacteria</taxon>
        <taxon>Bacillati</taxon>
        <taxon>Bacillota</taxon>
        <taxon>Clostridia</taxon>
        <taxon>Eubacteriales</taxon>
        <taxon>Oscillospiraceae</taxon>
        <taxon>Oscillospiraceae incertae sedis</taxon>
    </lineage>
</organism>
<accession>A0A174ZDQ0</accession>
<dbReference type="GO" id="GO:0003700">
    <property type="term" value="F:DNA-binding transcription factor activity"/>
    <property type="evidence" value="ECO:0007669"/>
    <property type="project" value="InterPro"/>
</dbReference>
<dbReference type="EMBL" id="CZBY01000007">
    <property type="protein sequence ID" value="CUQ85503.1"/>
    <property type="molecule type" value="Genomic_DNA"/>
</dbReference>
<feature type="domain" description="RNA polymerase sigma-70 region 4" evidence="1">
    <location>
        <begin position="9"/>
        <end position="52"/>
    </location>
</feature>
<dbReference type="Proteomes" id="UP000095662">
    <property type="component" value="Unassembled WGS sequence"/>
</dbReference>
<dbReference type="InterPro" id="IPR013324">
    <property type="entry name" value="RNA_pol_sigma_r3/r4-like"/>
</dbReference>
<evidence type="ECO:0000259" key="1">
    <source>
        <dbReference type="Pfam" id="PF04545"/>
    </source>
</evidence>
<proteinExistence type="predicted"/>
<gene>
    <name evidence="2" type="ORF">ERS852540_01111</name>
</gene>
<name>A0A174ZDQ0_9FIRM</name>
<evidence type="ECO:0000313" key="3">
    <source>
        <dbReference type="Proteomes" id="UP000095662"/>
    </source>
</evidence>
<dbReference type="InterPro" id="IPR007630">
    <property type="entry name" value="RNA_pol_sigma70_r4"/>
</dbReference>
<reference evidence="2 3" key="1">
    <citation type="submission" date="2015-09" db="EMBL/GenBank/DDBJ databases">
        <authorList>
            <consortium name="Pathogen Informatics"/>
        </authorList>
    </citation>
    <scope>NUCLEOTIDE SEQUENCE [LARGE SCALE GENOMIC DNA]</scope>
    <source>
        <strain evidence="2 3">2789STDY5834928</strain>
    </source>
</reference>
<protein>
    <submittedName>
        <fullName evidence="2">RNA polymerase sigma factor, sigma-70 family</fullName>
    </submittedName>
</protein>
<dbReference type="OrthoDB" id="1684531at2"/>
<dbReference type="SUPFAM" id="SSF88659">
    <property type="entry name" value="Sigma3 and sigma4 domains of RNA polymerase sigma factors"/>
    <property type="match status" value="1"/>
</dbReference>
<dbReference type="Pfam" id="PF04545">
    <property type="entry name" value="Sigma70_r4"/>
    <property type="match status" value="1"/>
</dbReference>
<sequence length="131" mass="15965">MEDFFRFFTDRQKEVYRLREQKMTFVQIGNTLGISKNAARQHYQNALRRIREYEAYNRMIEHNNQPVDFPLTRGELKLIYIGLNELTKIKPYRVMANVRSNWEEKRSYERIIIDDLIDRAFEAIYQAKRPN</sequence>
<dbReference type="AlphaFoldDB" id="A0A174ZDQ0"/>
<evidence type="ECO:0000313" key="2">
    <source>
        <dbReference type="EMBL" id="CUQ85503.1"/>
    </source>
</evidence>
<dbReference type="GO" id="GO:0006352">
    <property type="term" value="P:DNA-templated transcription initiation"/>
    <property type="evidence" value="ECO:0007669"/>
    <property type="project" value="InterPro"/>
</dbReference>
<dbReference type="Gene3D" id="1.10.10.10">
    <property type="entry name" value="Winged helix-like DNA-binding domain superfamily/Winged helix DNA-binding domain"/>
    <property type="match status" value="1"/>
</dbReference>